<organism evidence="1 2">
    <name type="scientific">Neophaeococcomyces mojaviensis</name>
    <dbReference type="NCBI Taxonomy" id="3383035"/>
    <lineage>
        <taxon>Eukaryota</taxon>
        <taxon>Fungi</taxon>
        <taxon>Dikarya</taxon>
        <taxon>Ascomycota</taxon>
        <taxon>Pezizomycotina</taxon>
        <taxon>Eurotiomycetes</taxon>
        <taxon>Chaetothyriomycetidae</taxon>
        <taxon>Chaetothyriales</taxon>
        <taxon>Chaetothyriales incertae sedis</taxon>
        <taxon>Neophaeococcomyces</taxon>
    </lineage>
</organism>
<evidence type="ECO:0000313" key="2">
    <source>
        <dbReference type="Proteomes" id="UP001172386"/>
    </source>
</evidence>
<keyword evidence="2" id="KW-1185">Reference proteome</keyword>
<comment type="caution">
    <text evidence="1">The sequence shown here is derived from an EMBL/GenBank/DDBJ whole genome shotgun (WGS) entry which is preliminary data.</text>
</comment>
<accession>A0ACC2ZNJ6</accession>
<name>A0ACC2ZNJ6_9EURO</name>
<evidence type="ECO:0000313" key="1">
    <source>
        <dbReference type="EMBL" id="KAJ9649126.1"/>
    </source>
</evidence>
<protein>
    <submittedName>
        <fullName evidence="1">Uncharacterized protein</fullName>
    </submittedName>
</protein>
<gene>
    <name evidence="1" type="ORF">H2198_010958</name>
</gene>
<dbReference type="Proteomes" id="UP001172386">
    <property type="component" value="Unassembled WGS sequence"/>
</dbReference>
<dbReference type="EMBL" id="JAPDRQ010000457">
    <property type="protein sequence ID" value="KAJ9649126.1"/>
    <property type="molecule type" value="Genomic_DNA"/>
</dbReference>
<proteinExistence type="predicted"/>
<sequence length="811" mass="88570">MPFDGPAPMSTNSPKPLAIRERLSEVRYEIRGELARRARELEAQGRKLIKLNIGNPGAFGFRAPEHLQRAIADDMGRTDPYTHQQGLPVAREAIAGYYARRGAPDAHPDRVFVGNGVSELIDLSLRALLNPGDEVLVPSPDYPLWSASTILNDGRPVYYRCAAENGFQPDPSEIETLVSSRTRAIVLINPNNPSGASYPRELLERVVEIARRHNLLLLVDEIYDQILYDDAVFQPVAPLAGDHPCLTFSGLSKRRRRAPGRLPRRAGLLGALRLCANVPGQYAIEAAVNGPDTISELCTPGGRLYETRRAVIEACEASEHLSLVAPAGALYAFPAVVGAAAKGFDDHNFALDLMNNEGVLVVPGSSFNVPYRHHFRVTLLPEASVMRDVFARIDRVLARRAEDATKVVPLKPRPVAVEGRWPHQLAAALRTQGIDLSDPQTIATTGWTTDELDAGIDVAAPQGPFDFVSLLIGVNNQYRGRPLDEYRNQFQALLQRAIGFAGGDAGRVLVLSFPDWGATPFGAGSGRDLAAIEIETDEFNAAAEVISTRHGVAFVDITDISRAQGEDPTMIAEDGLHPSARMYALWSKRALPARSIAEAFRPVRVWGNRSDYFYTRSKLGSDPLYGGALQQLPDDGQPVLDLGCGLGLFAHVLRQRGDTRRYLGVDLDAAKIARARRAATQLDDVHFDCLDLQAPLPARAGHVLLLDVLQYLEAGAQQALLRAASARVARGGRLLLRTPLATGDGRDRTTRVADRLAWLVGWMDTRPCHYPDPNVLQATLSEAGLQVTAPRPLHGRTPFNSWLLVAERPAL</sequence>
<reference evidence="1" key="1">
    <citation type="submission" date="2022-10" db="EMBL/GenBank/DDBJ databases">
        <title>Culturing micro-colonial fungi from biological soil crusts in the Mojave desert and describing Neophaeococcomyces mojavensis, and introducing the new genera and species Taxawa tesnikishii.</title>
        <authorList>
            <person name="Kurbessoian T."/>
            <person name="Stajich J.E."/>
        </authorList>
    </citation>
    <scope>NUCLEOTIDE SEQUENCE</scope>
    <source>
        <strain evidence="1">JES_112</strain>
    </source>
</reference>